<reference evidence="2 3" key="1">
    <citation type="submission" date="2018-02" db="EMBL/GenBank/DDBJ databases">
        <title>Comparative genomes isolates from brazilian mangrove.</title>
        <authorList>
            <person name="Araujo J.E."/>
            <person name="Taketani R.G."/>
            <person name="Silva M.C.P."/>
            <person name="Loureco M.V."/>
            <person name="Andreote F.D."/>
        </authorList>
    </citation>
    <scope>NUCLEOTIDE SEQUENCE [LARGE SCALE GENOMIC DNA]</scope>
    <source>
        <strain evidence="2 3">HEX-2 MGV</strain>
    </source>
</reference>
<dbReference type="RefSeq" id="WP_105353602.1">
    <property type="nucleotide sequence ID" value="NZ_PUIA01000037.1"/>
</dbReference>
<dbReference type="Proteomes" id="UP000240009">
    <property type="component" value="Unassembled WGS sequence"/>
</dbReference>
<name>A0A2S8FG38_9BACT</name>
<sequence>MSEVNQDHPKPRRRWLSFGLRGLMVLVLLMSLPMGWIARDIYRAQRESEVVAAVEKAGGYASYDYHENVMWAKPPEPSGPWVLRKLFGEHIHSYVTHVTCVESEEINTLVPRLADCHRLESLSIPAVELSDSSVETIARMPRLKHLALLGTTLSIEKMRTLTQALPLNSITLIGPTATDDYLELLPELPALEEVNLRETTITDRGMKSLGQLPQLKSLEIEQAPEVTNVGFAELSSCQKLTYIYAIGIKVDEGCVDTLKSIPELDDVYITPDDLDIEYYAWGTMRLDTLTPVKITVVMGGFCGTFAALGPEPTGPRIIHVDTQYISVSRYDDDEFEDLPQPKQKVYSPK</sequence>
<dbReference type="InterPro" id="IPR032675">
    <property type="entry name" value="LRR_dom_sf"/>
</dbReference>
<dbReference type="Gene3D" id="3.80.10.10">
    <property type="entry name" value="Ribonuclease Inhibitor"/>
    <property type="match status" value="1"/>
</dbReference>
<organism evidence="2 3">
    <name type="scientific">Blastopirellula marina</name>
    <dbReference type="NCBI Taxonomy" id="124"/>
    <lineage>
        <taxon>Bacteria</taxon>
        <taxon>Pseudomonadati</taxon>
        <taxon>Planctomycetota</taxon>
        <taxon>Planctomycetia</taxon>
        <taxon>Pirellulales</taxon>
        <taxon>Pirellulaceae</taxon>
        <taxon>Blastopirellula</taxon>
    </lineage>
</organism>
<dbReference type="SUPFAM" id="SSF52047">
    <property type="entry name" value="RNI-like"/>
    <property type="match status" value="1"/>
</dbReference>
<keyword evidence="1" id="KW-0812">Transmembrane</keyword>
<evidence type="ECO:0000313" key="3">
    <source>
        <dbReference type="Proteomes" id="UP000240009"/>
    </source>
</evidence>
<keyword evidence="1" id="KW-0472">Membrane</keyword>
<accession>A0A2S8FG38</accession>
<proteinExistence type="predicted"/>
<dbReference type="SMART" id="SM00367">
    <property type="entry name" value="LRR_CC"/>
    <property type="match status" value="3"/>
</dbReference>
<evidence type="ECO:0008006" key="4">
    <source>
        <dbReference type="Google" id="ProtNLM"/>
    </source>
</evidence>
<dbReference type="InterPro" id="IPR006553">
    <property type="entry name" value="Leu-rich_rpt_Cys-con_subtyp"/>
</dbReference>
<evidence type="ECO:0000313" key="2">
    <source>
        <dbReference type="EMBL" id="PQO31117.1"/>
    </source>
</evidence>
<keyword evidence="1" id="KW-1133">Transmembrane helix</keyword>
<dbReference type="EMBL" id="PUIA01000037">
    <property type="protein sequence ID" value="PQO31117.1"/>
    <property type="molecule type" value="Genomic_DNA"/>
</dbReference>
<comment type="caution">
    <text evidence="2">The sequence shown here is derived from an EMBL/GenBank/DDBJ whole genome shotgun (WGS) entry which is preliminary data.</text>
</comment>
<feature type="transmembrane region" description="Helical" evidence="1">
    <location>
        <begin position="18"/>
        <end position="38"/>
    </location>
</feature>
<dbReference type="OrthoDB" id="232968at2"/>
<protein>
    <recommendedName>
        <fullName evidence="4">Leucine-rich repeat domain-containing protein</fullName>
    </recommendedName>
</protein>
<dbReference type="AlphaFoldDB" id="A0A2S8FG38"/>
<gene>
    <name evidence="2" type="ORF">C5Y96_12225</name>
</gene>
<evidence type="ECO:0000256" key="1">
    <source>
        <dbReference type="SAM" id="Phobius"/>
    </source>
</evidence>